<reference evidence="1 2" key="1">
    <citation type="submission" date="2023-07" db="EMBL/GenBank/DDBJ databases">
        <title>Sorghum-associated microbial communities from plants grown in Nebraska, USA.</title>
        <authorList>
            <person name="Schachtman D."/>
        </authorList>
    </citation>
    <scope>NUCLEOTIDE SEQUENCE [LARGE SCALE GENOMIC DNA]</scope>
    <source>
        <strain evidence="1 2">3773</strain>
    </source>
</reference>
<dbReference type="Proteomes" id="UP001255185">
    <property type="component" value="Unassembled WGS sequence"/>
</dbReference>
<accession>A0ABU1TRM1</accession>
<comment type="caution">
    <text evidence="1">The sequence shown here is derived from an EMBL/GenBank/DDBJ whole genome shotgun (WGS) entry which is preliminary data.</text>
</comment>
<evidence type="ECO:0000313" key="2">
    <source>
        <dbReference type="Proteomes" id="UP001255185"/>
    </source>
</evidence>
<organism evidence="1 2">
    <name type="scientific">Flavobacterium arsenatis</name>
    <dbReference type="NCBI Taxonomy" id="1484332"/>
    <lineage>
        <taxon>Bacteria</taxon>
        <taxon>Pseudomonadati</taxon>
        <taxon>Bacteroidota</taxon>
        <taxon>Flavobacteriia</taxon>
        <taxon>Flavobacteriales</taxon>
        <taxon>Flavobacteriaceae</taxon>
        <taxon>Flavobacterium</taxon>
    </lineage>
</organism>
<keyword evidence="2" id="KW-1185">Reference proteome</keyword>
<proteinExistence type="predicted"/>
<gene>
    <name evidence="1" type="ORF">J2X31_002550</name>
</gene>
<dbReference type="EMBL" id="JAVDVI010000011">
    <property type="protein sequence ID" value="MDR6968527.1"/>
    <property type="molecule type" value="Genomic_DNA"/>
</dbReference>
<name>A0ABU1TRM1_9FLAO</name>
<evidence type="ECO:0000313" key="1">
    <source>
        <dbReference type="EMBL" id="MDR6968527.1"/>
    </source>
</evidence>
<protein>
    <submittedName>
        <fullName evidence="1">Uncharacterized protein</fullName>
    </submittedName>
</protein>
<sequence length="52" mass="6158">MLYFYATDCKYKIKNILYLIKCNVFTLKLLNVLFISGINNVSKKINHNFIIL</sequence>